<comment type="caution">
    <text evidence="2">The sequence shown here is derived from an EMBL/GenBank/DDBJ whole genome shotgun (WGS) entry which is preliminary data.</text>
</comment>
<sequence length="153" mass="17183">MVRLLAVIVLLIPGIAAAYGIKMMRDSLFAIPIEFLNTSAFQFIFASGLLVIGVGFLWTLKTRTSHRSAGMTVTNILLGLIAFGFGGFVFYDWIRKVPTTFLTNMTFQFIFGFVLMVLGVGFFGGFLLRRDQRKGRVQDRFQLPTEAPEKKDN</sequence>
<keyword evidence="1" id="KW-0812">Transmembrane</keyword>
<dbReference type="Proteomes" id="UP000622653">
    <property type="component" value="Unassembled WGS sequence"/>
</dbReference>
<dbReference type="AlphaFoldDB" id="A0A8J7GK14"/>
<dbReference type="RefSeq" id="WP_194561721.1">
    <property type="nucleotide sequence ID" value="NZ_JADKPV010000001.1"/>
</dbReference>
<feature type="transmembrane region" description="Helical" evidence="1">
    <location>
        <begin position="106"/>
        <end position="128"/>
    </location>
</feature>
<organism evidence="2 3">
    <name type="scientific">Savagea serpentis</name>
    <dbReference type="NCBI Taxonomy" id="2785297"/>
    <lineage>
        <taxon>Bacteria</taxon>
        <taxon>Bacillati</taxon>
        <taxon>Bacillota</taxon>
        <taxon>Bacilli</taxon>
        <taxon>Bacillales</taxon>
        <taxon>Caryophanaceae</taxon>
        <taxon>Savagea</taxon>
    </lineage>
</organism>
<feature type="transmembrane region" description="Helical" evidence="1">
    <location>
        <begin position="40"/>
        <end position="60"/>
    </location>
</feature>
<dbReference type="Pfam" id="PF11118">
    <property type="entry name" value="DUF2627"/>
    <property type="match status" value="2"/>
</dbReference>
<feature type="transmembrane region" description="Helical" evidence="1">
    <location>
        <begin position="72"/>
        <end position="94"/>
    </location>
</feature>
<dbReference type="InterPro" id="IPR020138">
    <property type="entry name" value="Uncharacterised_YqzF"/>
</dbReference>
<evidence type="ECO:0000313" key="3">
    <source>
        <dbReference type="Proteomes" id="UP000622653"/>
    </source>
</evidence>
<keyword evidence="1" id="KW-0472">Membrane</keyword>
<keyword evidence="3" id="KW-1185">Reference proteome</keyword>
<evidence type="ECO:0000256" key="1">
    <source>
        <dbReference type="SAM" id="Phobius"/>
    </source>
</evidence>
<gene>
    <name evidence="2" type="ORF">IRY55_02760</name>
</gene>
<proteinExistence type="predicted"/>
<protein>
    <submittedName>
        <fullName evidence="2">DUF2627 family protein</fullName>
    </submittedName>
</protein>
<dbReference type="EMBL" id="JADKPV010000001">
    <property type="protein sequence ID" value="MBF4500273.1"/>
    <property type="molecule type" value="Genomic_DNA"/>
</dbReference>
<keyword evidence="1" id="KW-1133">Transmembrane helix</keyword>
<accession>A0A8J7GK14</accession>
<reference evidence="2" key="1">
    <citation type="submission" date="2020-11" db="EMBL/GenBank/DDBJ databases">
        <title>Multidrug resistant novel bacterium Savagea serpentis sp. nov., isolated from the scats of a vine snake (Ahaetulla nasuta).</title>
        <authorList>
            <person name="Venkata Ramana V."/>
            <person name="Vikas Patil S."/>
            <person name="Yogita Lugani V."/>
        </authorList>
    </citation>
    <scope>NUCLEOTIDE SEQUENCE</scope>
    <source>
        <strain evidence="2">SN6</strain>
    </source>
</reference>
<evidence type="ECO:0000313" key="2">
    <source>
        <dbReference type="EMBL" id="MBF4500273.1"/>
    </source>
</evidence>
<name>A0A8J7GK14_9BACL</name>